<dbReference type="Proteomes" id="UP000240989">
    <property type="component" value="Unassembled WGS sequence"/>
</dbReference>
<gene>
    <name evidence="3" type="ORF">C0W27_01400</name>
</gene>
<accession>A0ABX5HAF1</accession>
<keyword evidence="4" id="KW-1185">Reference proteome</keyword>
<organism evidence="3 4">
    <name type="scientific">Photobacterium angustum</name>
    <dbReference type="NCBI Taxonomy" id="661"/>
    <lineage>
        <taxon>Bacteria</taxon>
        <taxon>Pseudomonadati</taxon>
        <taxon>Pseudomonadota</taxon>
        <taxon>Gammaproteobacteria</taxon>
        <taxon>Vibrionales</taxon>
        <taxon>Vibrionaceae</taxon>
        <taxon>Photobacterium</taxon>
    </lineage>
</organism>
<reference evidence="3 4" key="1">
    <citation type="submission" date="2018-01" db="EMBL/GenBank/DDBJ databases">
        <title>Whole genome sequencing of Histamine producing bacteria.</title>
        <authorList>
            <person name="Butler K."/>
        </authorList>
    </citation>
    <scope>NUCLEOTIDE SEQUENCE [LARGE SCALE GENOMIC DNA]</scope>
    <source>
        <strain evidence="3 4">A6-1</strain>
    </source>
</reference>
<dbReference type="PANTHER" id="PTHR43569:SF2">
    <property type="entry name" value="AMIDOHYDROLASE-RELATED DOMAIN-CONTAINING PROTEIN"/>
    <property type="match status" value="1"/>
</dbReference>
<evidence type="ECO:0000313" key="4">
    <source>
        <dbReference type="Proteomes" id="UP000240989"/>
    </source>
</evidence>
<dbReference type="SUPFAM" id="SSF51556">
    <property type="entry name" value="Metallo-dependent hydrolases"/>
    <property type="match status" value="1"/>
</dbReference>
<dbReference type="Pfam" id="PF04909">
    <property type="entry name" value="Amidohydro_2"/>
    <property type="match status" value="1"/>
</dbReference>
<comment type="similarity">
    <text evidence="1">Belongs to the metallo-dependent hydrolases superfamily.</text>
</comment>
<dbReference type="RefSeq" id="WP_045151142.1">
    <property type="nucleotide sequence ID" value="NZ_JZSW01000001.1"/>
</dbReference>
<dbReference type="InterPro" id="IPR052350">
    <property type="entry name" value="Metallo-dep_Lactonases"/>
</dbReference>
<evidence type="ECO:0000313" key="3">
    <source>
        <dbReference type="EMBL" id="PSX12688.1"/>
    </source>
</evidence>
<dbReference type="EMBL" id="PYOU01000001">
    <property type="protein sequence ID" value="PSX12688.1"/>
    <property type="molecule type" value="Genomic_DNA"/>
</dbReference>
<dbReference type="InterPro" id="IPR032466">
    <property type="entry name" value="Metal_Hydrolase"/>
</dbReference>
<evidence type="ECO:0000256" key="1">
    <source>
        <dbReference type="ARBA" id="ARBA00038310"/>
    </source>
</evidence>
<comment type="caution">
    <text evidence="3">The sequence shown here is derived from an EMBL/GenBank/DDBJ whole genome shotgun (WGS) entry which is preliminary data.</text>
</comment>
<feature type="domain" description="Amidohydrolase-related" evidence="2">
    <location>
        <begin position="4"/>
        <end position="275"/>
    </location>
</feature>
<proteinExistence type="inferred from homology"/>
<dbReference type="Gene3D" id="3.20.20.140">
    <property type="entry name" value="Metal-dependent hydrolases"/>
    <property type="match status" value="1"/>
</dbReference>
<evidence type="ECO:0000259" key="2">
    <source>
        <dbReference type="Pfam" id="PF04909"/>
    </source>
</evidence>
<dbReference type="InterPro" id="IPR006680">
    <property type="entry name" value="Amidohydro-rel"/>
</dbReference>
<protein>
    <submittedName>
        <fullName evidence="3">Amidohydrolase</fullName>
    </submittedName>
</protein>
<dbReference type="PANTHER" id="PTHR43569">
    <property type="entry name" value="AMIDOHYDROLASE"/>
    <property type="match status" value="1"/>
</dbReference>
<name>A0ABX5HAF1_PHOAN</name>
<sequence length="277" mass="33217">MKIIDAHQHYWHYNQSEYDWIDDSMKVLQQDFLPSHYKEEMKDNNIYGSVVVQARQSDQETKWLLDLADHNEHILGIVGWIDLKSKNLEHQLKEYKASTKLKGFRHVIHDELDIDFMLDLQFINGLRLLNEYNYTYDLLIKSEHLENTIRLIEQLPKMKLVIDHIAKPNIKKKEWDTWAIYLKKIAKDYPHVYCKISGIVTEADWYNWKEEELIEYIKYVIDIFGPSRVMFGTDWPVCQVASKINKIIELCEKPIYKNNHNIQYKLFNENASLFYSL</sequence>